<dbReference type="SUPFAM" id="SSF57959">
    <property type="entry name" value="Leucine zipper domain"/>
    <property type="match status" value="1"/>
</dbReference>
<feature type="region of interest" description="Disordered" evidence="7">
    <location>
        <begin position="1"/>
        <end position="94"/>
    </location>
</feature>
<dbReference type="EMBL" id="LUFC02000374">
    <property type="protein sequence ID" value="KAF4498082.1"/>
    <property type="molecule type" value="Genomic_DNA"/>
</dbReference>
<proteinExistence type="inferred from homology"/>
<evidence type="ECO:0000256" key="5">
    <source>
        <dbReference type="ARBA" id="ARBA00023163"/>
    </source>
</evidence>
<comment type="similarity">
    <text evidence="2">Belongs to the bZIP family.</text>
</comment>
<dbReference type="GO" id="GO:0000976">
    <property type="term" value="F:transcription cis-regulatory region binding"/>
    <property type="evidence" value="ECO:0007669"/>
    <property type="project" value="InterPro"/>
</dbReference>
<dbReference type="OrthoDB" id="5218140at2759"/>
<evidence type="ECO:0000256" key="2">
    <source>
        <dbReference type="ARBA" id="ARBA00007163"/>
    </source>
</evidence>
<keyword evidence="5" id="KW-0804">Transcription</keyword>
<feature type="compositionally biased region" description="Basic residues" evidence="7">
    <location>
        <begin position="79"/>
        <end position="94"/>
    </location>
</feature>
<keyword evidence="4" id="KW-0238">DNA-binding</keyword>
<keyword evidence="3" id="KW-0805">Transcription regulation</keyword>
<evidence type="ECO:0000256" key="7">
    <source>
        <dbReference type="SAM" id="MobiDB-lite"/>
    </source>
</evidence>
<gene>
    <name evidence="8" type="ORF">FAGAP_5739</name>
</gene>
<evidence type="ECO:0000256" key="1">
    <source>
        <dbReference type="ARBA" id="ARBA00004123"/>
    </source>
</evidence>
<reference evidence="8" key="1">
    <citation type="submission" date="2020-01" db="EMBL/GenBank/DDBJ databases">
        <title>Identification and distribution of gene clusters putatively required for synthesis of sphingolipid metabolism inhibitors in phylogenetically diverse species of the filamentous fungus Fusarium.</title>
        <authorList>
            <person name="Kim H.-S."/>
            <person name="Busman M."/>
            <person name="Brown D.W."/>
            <person name="Divon H."/>
            <person name="Uhlig S."/>
            <person name="Proctor R.H."/>
        </authorList>
    </citation>
    <scope>NUCLEOTIDE SEQUENCE</scope>
    <source>
        <strain evidence="8">NRRL 31653</strain>
    </source>
</reference>
<feature type="region of interest" description="Disordered" evidence="7">
    <location>
        <begin position="217"/>
        <end position="242"/>
    </location>
</feature>
<evidence type="ECO:0000256" key="3">
    <source>
        <dbReference type="ARBA" id="ARBA00023015"/>
    </source>
</evidence>
<feature type="compositionally biased region" description="Low complexity" evidence="7">
    <location>
        <begin position="49"/>
        <end position="64"/>
    </location>
</feature>
<sequence>MANTATATADERPSFTEFLNKTKQKVAGTPCEGPDCPTPQRRGRKSRGSVGMSSESPENSSETSPQKSRKSLTATEKAKLRRTQVRRAQIQHRQRKAEYQKQLELDITHFRELIALTEFESEQLKKDNDSIKELLTNKGATIPRCKSGTCSIRPRLTKEVVAGDNDAWVDDTLGVKLRAEDPTFQEYDQDGREIFADINVDDIIVTLKKDESMETPAFSIRSNESSSNATSSPPPLPDLNLTPDEEQKAVNFILSLEHICWDHFFVGDFPSHSHLSNDEPKGHCLMASSLCMANAPLDVFGDRKLVSSASSCHNRRSLGLDPYVPPVHLEWPSPRISLSSLYGLAQSLNPGDLEITPVQAWFELASRFDKSLLLERLDLLGTELVGVSKCLEFGAVMEKGAFESVVARVYGGTLEEAIAAAAIIDPHLGSVCDFSRMRNFQATLLTNQLGFVGYAQS</sequence>
<evidence type="ECO:0000313" key="8">
    <source>
        <dbReference type="EMBL" id="KAF4498082.1"/>
    </source>
</evidence>
<accession>A0A9P5EEI8</accession>
<keyword evidence="6" id="KW-0539">Nucleus</keyword>
<evidence type="ECO:0000256" key="4">
    <source>
        <dbReference type="ARBA" id="ARBA00023125"/>
    </source>
</evidence>
<dbReference type="AlphaFoldDB" id="A0A9P5EEI8"/>
<dbReference type="PANTHER" id="PTHR40621:SF11">
    <property type="entry name" value="TRANSCRIPTION FACTOR KAPC-RELATED"/>
    <property type="match status" value="1"/>
</dbReference>
<name>A0A9P5EEI8_9HYPO</name>
<dbReference type="CDD" id="cd14688">
    <property type="entry name" value="bZIP_YAP"/>
    <property type="match status" value="1"/>
</dbReference>
<dbReference type="InterPro" id="IPR050936">
    <property type="entry name" value="AP-1-like"/>
</dbReference>
<dbReference type="PANTHER" id="PTHR40621">
    <property type="entry name" value="TRANSCRIPTION FACTOR KAPC-RELATED"/>
    <property type="match status" value="1"/>
</dbReference>
<evidence type="ECO:0000256" key="6">
    <source>
        <dbReference type="ARBA" id="ARBA00023242"/>
    </source>
</evidence>
<comment type="subcellular location">
    <subcellularLocation>
        <location evidence="1">Nucleus</location>
    </subcellularLocation>
</comment>
<dbReference type="GO" id="GO:0001228">
    <property type="term" value="F:DNA-binding transcription activator activity, RNA polymerase II-specific"/>
    <property type="evidence" value="ECO:0007669"/>
    <property type="project" value="TreeGrafter"/>
</dbReference>
<dbReference type="InterPro" id="IPR046347">
    <property type="entry name" value="bZIP_sf"/>
</dbReference>
<dbReference type="GO" id="GO:0090575">
    <property type="term" value="C:RNA polymerase II transcription regulator complex"/>
    <property type="evidence" value="ECO:0007669"/>
    <property type="project" value="TreeGrafter"/>
</dbReference>
<dbReference type="Gene3D" id="1.20.5.170">
    <property type="match status" value="1"/>
</dbReference>
<comment type="caution">
    <text evidence="8">The sequence shown here is derived from an EMBL/GenBank/DDBJ whole genome shotgun (WGS) entry which is preliminary data.</text>
</comment>
<organism evidence="8 9">
    <name type="scientific">Fusarium agapanthi</name>
    <dbReference type="NCBI Taxonomy" id="1803897"/>
    <lineage>
        <taxon>Eukaryota</taxon>
        <taxon>Fungi</taxon>
        <taxon>Dikarya</taxon>
        <taxon>Ascomycota</taxon>
        <taxon>Pezizomycotina</taxon>
        <taxon>Sordariomycetes</taxon>
        <taxon>Hypocreomycetidae</taxon>
        <taxon>Hypocreales</taxon>
        <taxon>Nectriaceae</taxon>
        <taxon>Fusarium</taxon>
        <taxon>Fusarium fujikuroi species complex</taxon>
    </lineage>
</organism>
<protein>
    <submittedName>
        <fullName evidence="8">Alanine racemase</fullName>
    </submittedName>
</protein>
<dbReference type="Proteomes" id="UP000737391">
    <property type="component" value="Unassembled WGS sequence"/>
</dbReference>
<evidence type="ECO:0000313" key="9">
    <source>
        <dbReference type="Proteomes" id="UP000737391"/>
    </source>
</evidence>
<feature type="compositionally biased region" description="Low complexity" evidence="7">
    <location>
        <begin position="219"/>
        <end position="231"/>
    </location>
</feature>
<keyword evidence="9" id="KW-1185">Reference proteome</keyword>